<dbReference type="EMBL" id="HG941718">
    <property type="protein sequence ID" value="CDN80710.1"/>
    <property type="molecule type" value="Genomic_DNA"/>
</dbReference>
<keyword evidence="1" id="KW-0472">Membrane</keyword>
<reference evidence="2 3" key="1">
    <citation type="journal article" date="2014" name="PLoS ONE">
        <title>The complete genome sequence of Escherichia coli EC958: a high quality reference sequence for the globally disseminated multidrug resistant E. coli O25b:H4-ST131 clone.</title>
        <authorList>
            <person name="Forde B.M."/>
            <person name="Ben Zakour N.L."/>
            <person name="Stanton-Cook M."/>
            <person name="Phan M.D."/>
            <person name="Totsika M."/>
            <person name="Peters K.M."/>
            <person name="Chan K.G."/>
            <person name="Schembri M.A."/>
            <person name="Upton M."/>
            <person name="Beatson S.A."/>
        </authorList>
    </citation>
    <scope>NUCLEOTIDE SEQUENCE [LARGE SCALE GENOMIC DNA]</scope>
    <source>
        <strain evidence="2 3">EC958</strain>
    </source>
</reference>
<proteinExistence type="predicted"/>
<keyword evidence="1" id="KW-1133">Transmembrane helix</keyword>
<gene>
    <name evidence="2" type="ORF">EC958_4850</name>
</gene>
<name>A0AA36P5P1_ECOLX</name>
<feature type="transmembrane region" description="Helical" evidence="1">
    <location>
        <begin position="20"/>
        <end position="41"/>
    </location>
</feature>
<dbReference type="KEGG" id="ecos:EC958_4850"/>
<evidence type="ECO:0000313" key="2">
    <source>
        <dbReference type="EMBL" id="CDN80710.1"/>
    </source>
</evidence>
<sequence>MTQQRCYYHPLRRTRTRYSVGAKIFLLFWAAGLGGMLYSLYSVLAY</sequence>
<dbReference type="Proteomes" id="UP000032727">
    <property type="component" value="Chromosome I"/>
</dbReference>
<organism evidence="2 3">
    <name type="scientific">Escherichia coli O25b:H4-ST131</name>
    <dbReference type="NCBI Taxonomy" id="941322"/>
    <lineage>
        <taxon>Bacteria</taxon>
        <taxon>Pseudomonadati</taxon>
        <taxon>Pseudomonadota</taxon>
        <taxon>Gammaproteobacteria</taxon>
        <taxon>Enterobacterales</taxon>
        <taxon>Enterobacteriaceae</taxon>
        <taxon>Escherichia</taxon>
    </lineage>
</organism>
<accession>A0AA36P5P1</accession>
<evidence type="ECO:0000313" key="3">
    <source>
        <dbReference type="Proteomes" id="UP000032727"/>
    </source>
</evidence>
<evidence type="ECO:0000256" key="1">
    <source>
        <dbReference type="SAM" id="Phobius"/>
    </source>
</evidence>
<keyword evidence="1" id="KW-0812">Transmembrane</keyword>
<protein>
    <submittedName>
        <fullName evidence="2">Uncharacterized protein</fullName>
    </submittedName>
</protein>
<dbReference type="AlphaFoldDB" id="A0AA36P5P1"/>